<dbReference type="RefSeq" id="WP_158867532.1">
    <property type="nucleotide sequence ID" value="NZ_CP046401.1"/>
</dbReference>
<proteinExistence type="predicted"/>
<accession>A0A6I6JR27</accession>
<evidence type="ECO:0000313" key="4">
    <source>
        <dbReference type="Proteomes" id="UP000428260"/>
    </source>
</evidence>
<dbReference type="PANTHER" id="PTHR43581:SF4">
    <property type="entry name" value="ATP_GTP PHOSPHATASE"/>
    <property type="match status" value="1"/>
</dbReference>
<evidence type="ECO:0000313" key="3">
    <source>
        <dbReference type="EMBL" id="QGY44841.1"/>
    </source>
</evidence>
<dbReference type="Gene3D" id="3.40.50.300">
    <property type="entry name" value="P-loop containing nucleotide triphosphate hydrolases"/>
    <property type="match status" value="1"/>
</dbReference>
<dbReference type="GO" id="GO:0005524">
    <property type="term" value="F:ATP binding"/>
    <property type="evidence" value="ECO:0007669"/>
    <property type="project" value="InterPro"/>
</dbReference>
<dbReference type="PANTHER" id="PTHR43581">
    <property type="entry name" value="ATP/GTP PHOSPHATASE"/>
    <property type="match status" value="1"/>
</dbReference>
<evidence type="ECO:0000259" key="2">
    <source>
        <dbReference type="Pfam" id="PF20469"/>
    </source>
</evidence>
<organism evidence="3 4">
    <name type="scientific">Maribellus comscasis</name>
    <dbReference type="NCBI Taxonomy" id="2681766"/>
    <lineage>
        <taxon>Bacteria</taxon>
        <taxon>Pseudomonadati</taxon>
        <taxon>Bacteroidota</taxon>
        <taxon>Bacteroidia</taxon>
        <taxon>Marinilabiliales</taxon>
        <taxon>Prolixibacteraceae</taxon>
        <taxon>Maribellus</taxon>
    </lineage>
</organism>
<dbReference type="SUPFAM" id="SSF52540">
    <property type="entry name" value="P-loop containing nucleoside triphosphate hydrolases"/>
    <property type="match status" value="1"/>
</dbReference>
<reference evidence="3 4" key="1">
    <citation type="submission" date="2019-11" db="EMBL/GenBank/DDBJ databases">
        <authorList>
            <person name="Zheng R.K."/>
            <person name="Sun C.M."/>
        </authorList>
    </citation>
    <scope>NUCLEOTIDE SEQUENCE [LARGE SCALE GENOMIC DNA]</scope>
    <source>
        <strain evidence="3 4">WC007</strain>
    </source>
</reference>
<dbReference type="Pfam" id="PF20469">
    <property type="entry name" value="OLD-like_TOPRIM"/>
    <property type="match status" value="1"/>
</dbReference>
<dbReference type="InterPro" id="IPR003959">
    <property type="entry name" value="ATPase_AAA_core"/>
</dbReference>
<dbReference type="KEGG" id="mcos:GM418_14545"/>
<dbReference type="InterPro" id="IPR034139">
    <property type="entry name" value="TOPRIM_OLD"/>
</dbReference>
<dbReference type="InterPro" id="IPR051396">
    <property type="entry name" value="Bact_Antivir_Def_Nuclease"/>
</dbReference>
<dbReference type="AlphaFoldDB" id="A0A6I6JR27"/>
<dbReference type="GO" id="GO:0016887">
    <property type="term" value="F:ATP hydrolysis activity"/>
    <property type="evidence" value="ECO:0007669"/>
    <property type="project" value="InterPro"/>
</dbReference>
<dbReference type="EMBL" id="CP046401">
    <property type="protein sequence ID" value="QGY44841.1"/>
    <property type="molecule type" value="Genomic_DNA"/>
</dbReference>
<dbReference type="Pfam" id="PF13304">
    <property type="entry name" value="AAA_21"/>
    <property type="match status" value="1"/>
</dbReference>
<dbReference type="InterPro" id="IPR027417">
    <property type="entry name" value="P-loop_NTPase"/>
</dbReference>
<protein>
    <submittedName>
        <fullName evidence="3">AAA family ATPase</fullName>
    </submittedName>
</protein>
<dbReference type="Proteomes" id="UP000428260">
    <property type="component" value="Chromosome"/>
</dbReference>
<feature type="domain" description="OLD protein-like TOPRIM" evidence="2">
    <location>
        <begin position="365"/>
        <end position="435"/>
    </location>
</feature>
<evidence type="ECO:0000259" key="1">
    <source>
        <dbReference type="Pfam" id="PF13304"/>
    </source>
</evidence>
<sequence length="565" mass="64330">MKVRKIKIQNFRGIKNLDWNLNSNDNLVCLLGHGDSCKSSILKAIEFVFTPKWNLPIKDTDFFDCDSSNNIKIEITVGELSDQLNDELVAFYRYFKDGVFHNLAEKQQGDEKVVTVYLSIGGDLDPFWGIVDNEGNYDEEDRLSVGTRKLFNLVRLDKESHSNFSWKYDSPLLKPLSKEKRKEIKLKLVEIGRNARTAFDQSKLPQELKEQAKEIESIASSLAVGHAGFSPNVDIFSAEAICLHRGDIPMYMLGDGSQKIAALAIARYLMKKSKEEDQDGGFLLFDEFENSLEPHRLRYIISTFLKESRESRFQTFLVTHSSITVEELGTEQGLYIVRNIGEGEIEIHRISRGCIAAVRSTSEALFSKKIVICEGKTEFGLIKAFGRFWAKESQHNKPPEHHGVSIVDGKGSSMKKYLEKFKDMGYDVCVYKDNDTGDHALSDRAKALSLPVFEYQDGFRTEKIIFSESPKSLQDSLIDLYNTNKSGGEPVIDKKSVYNASDIDEIETKFHDRYRMTPDGNAKGMFRNIGHSEELGNMILEHWEDFDAESNFKKTLSNIEAWIYA</sequence>
<keyword evidence="4" id="KW-1185">Reference proteome</keyword>
<feature type="domain" description="ATPase AAA-type core" evidence="1">
    <location>
        <begin position="28"/>
        <end position="323"/>
    </location>
</feature>
<gene>
    <name evidence="3" type="ORF">GM418_14545</name>
</gene>
<name>A0A6I6JR27_9BACT</name>